<reference evidence="1 2" key="1">
    <citation type="submission" date="2017-11" db="EMBL/GenBank/DDBJ databases">
        <title>Streptomyces carmine sp. nov., a novel actinomycete isolated from Sophora alopecuroides in Xinjiang, China.</title>
        <authorList>
            <person name="Wang Y."/>
            <person name="Luo X."/>
            <person name="Wan C."/>
            <person name="Zhang L."/>
        </authorList>
    </citation>
    <scope>NUCLEOTIDE SEQUENCE [LARGE SCALE GENOMIC DNA]</scope>
    <source>
        <strain evidence="1 2">TRM SA0054</strain>
    </source>
</reference>
<protein>
    <submittedName>
        <fullName evidence="1">Uncharacterized protein</fullName>
    </submittedName>
</protein>
<accession>A0A2M8LXJ7</accession>
<evidence type="ECO:0000313" key="2">
    <source>
        <dbReference type="Proteomes" id="UP000230407"/>
    </source>
</evidence>
<keyword evidence="2" id="KW-1185">Reference proteome</keyword>
<proteinExistence type="predicted"/>
<organism evidence="1 2">
    <name type="scientific">Streptomyces carminius</name>
    <dbReference type="NCBI Taxonomy" id="2665496"/>
    <lineage>
        <taxon>Bacteria</taxon>
        <taxon>Bacillati</taxon>
        <taxon>Actinomycetota</taxon>
        <taxon>Actinomycetes</taxon>
        <taxon>Kitasatosporales</taxon>
        <taxon>Streptomycetaceae</taxon>
        <taxon>Streptomyces</taxon>
    </lineage>
</organism>
<gene>
    <name evidence="1" type="ORF">CUT44_16660</name>
</gene>
<dbReference type="AlphaFoldDB" id="A0A2M8LXJ7"/>
<name>A0A2M8LXJ7_9ACTN</name>
<dbReference type="Proteomes" id="UP000230407">
    <property type="component" value="Unassembled WGS sequence"/>
</dbReference>
<dbReference type="EMBL" id="PGGW01000057">
    <property type="protein sequence ID" value="PJE96672.1"/>
    <property type="molecule type" value="Genomic_DNA"/>
</dbReference>
<evidence type="ECO:0000313" key="1">
    <source>
        <dbReference type="EMBL" id="PJE96672.1"/>
    </source>
</evidence>
<comment type="caution">
    <text evidence="1">The sequence shown here is derived from an EMBL/GenBank/DDBJ whole genome shotgun (WGS) entry which is preliminary data.</text>
</comment>
<sequence>MIAYASLFRDGVSHTLKADPTVVRMSLARVNPARMTAPQLLRRERGRRASHRRLHGGCRSHVEEVTMRRRHLGVLFVESL</sequence>